<dbReference type="OMA" id="KMNRRSW"/>
<dbReference type="KEGG" id="pif:PITG_23339"/>
<accession>D0NU76</accession>
<reference evidence="2" key="1">
    <citation type="journal article" date="2009" name="Nature">
        <title>Genome sequence and analysis of the Irish potato famine pathogen Phytophthora infestans.</title>
        <authorList>
            <consortium name="The Broad Institute Genome Sequencing Platform"/>
            <person name="Haas B.J."/>
            <person name="Kamoun S."/>
            <person name="Zody M.C."/>
            <person name="Jiang R.H."/>
            <person name="Handsaker R.E."/>
            <person name="Cano L.M."/>
            <person name="Grabherr M."/>
            <person name="Kodira C.D."/>
            <person name="Raffaele S."/>
            <person name="Torto-Alalibo T."/>
            <person name="Bozkurt T.O."/>
            <person name="Ah-Fong A.M."/>
            <person name="Alvarado L."/>
            <person name="Anderson V.L."/>
            <person name="Armstrong M.R."/>
            <person name="Avrova A."/>
            <person name="Baxter L."/>
            <person name="Beynon J."/>
            <person name="Boevink P.C."/>
            <person name="Bollmann S.R."/>
            <person name="Bos J.I."/>
            <person name="Bulone V."/>
            <person name="Cai G."/>
            <person name="Cakir C."/>
            <person name="Carrington J.C."/>
            <person name="Chawner M."/>
            <person name="Conti L."/>
            <person name="Costanzo S."/>
            <person name="Ewan R."/>
            <person name="Fahlgren N."/>
            <person name="Fischbach M.A."/>
            <person name="Fugelstad J."/>
            <person name="Gilroy E.M."/>
            <person name="Gnerre S."/>
            <person name="Green P.J."/>
            <person name="Grenville-Briggs L.J."/>
            <person name="Griffith J."/>
            <person name="Grunwald N.J."/>
            <person name="Horn K."/>
            <person name="Horner N.R."/>
            <person name="Hu C.H."/>
            <person name="Huitema E."/>
            <person name="Jeong D.H."/>
            <person name="Jones A.M."/>
            <person name="Jones J.D."/>
            <person name="Jones R.W."/>
            <person name="Karlsson E.K."/>
            <person name="Kunjeti S.G."/>
            <person name="Lamour K."/>
            <person name="Liu Z."/>
            <person name="Ma L."/>
            <person name="Maclean D."/>
            <person name="Chibucos M.C."/>
            <person name="McDonald H."/>
            <person name="McWalters J."/>
            <person name="Meijer H.J."/>
            <person name="Morgan W."/>
            <person name="Morris P.F."/>
            <person name="Munro C.A."/>
            <person name="O'Neill K."/>
            <person name="Ospina-Giraldo M."/>
            <person name="Pinzon A."/>
            <person name="Pritchard L."/>
            <person name="Ramsahoye B."/>
            <person name="Ren Q."/>
            <person name="Restrepo S."/>
            <person name="Roy S."/>
            <person name="Sadanandom A."/>
            <person name="Savidor A."/>
            <person name="Schornack S."/>
            <person name="Schwartz D.C."/>
            <person name="Schumann U.D."/>
            <person name="Schwessinger B."/>
            <person name="Seyer L."/>
            <person name="Sharpe T."/>
            <person name="Silvar C."/>
            <person name="Song J."/>
            <person name="Studholme D.J."/>
            <person name="Sykes S."/>
            <person name="Thines M."/>
            <person name="van de Vondervoort P.J."/>
            <person name="Phuntumart V."/>
            <person name="Wawra S."/>
            <person name="Weide R."/>
            <person name="Win J."/>
            <person name="Young C."/>
            <person name="Zhou S."/>
            <person name="Fry W."/>
            <person name="Meyers B.C."/>
            <person name="van West P."/>
            <person name="Ristaino J."/>
            <person name="Govers F."/>
            <person name="Birch P.R."/>
            <person name="Whisson S.C."/>
            <person name="Judelson H.S."/>
            <person name="Nusbaum C."/>
        </authorList>
    </citation>
    <scope>NUCLEOTIDE SEQUENCE [LARGE SCALE GENOMIC DNA]</scope>
    <source>
        <strain evidence="2">T30-4</strain>
    </source>
</reference>
<gene>
    <name evidence="1" type="ORF">PITG_23339</name>
</gene>
<dbReference type="GeneID" id="9469397"/>
<evidence type="ECO:0008006" key="3">
    <source>
        <dbReference type="Google" id="ProtNLM"/>
    </source>
</evidence>
<dbReference type="InterPro" id="IPR012337">
    <property type="entry name" value="RNaseH-like_sf"/>
</dbReference>
<sequence length="130" mass="14873">MKLQDDNVTLLDVRDIFDALIEKHSVVKKYLAADANTWTSSERAHGRPQGFAERVLATRKKRRGAKKIFDGVLFIPPTSNTVERLFSVAKHTLSHHRQRMLPIHLETVLFLKMNRRSWDANTVAAIVNAK</sequence>
<protein>
    <recommendedName>
        <fullName evidence="3">HAT C-terminal dimerisation domain-containing protein</fullName>
    </recommendedName>
</protein>
<dbReference type="HOGENOM" id="CLU_1942209_0_0_1"/>
<dbReference type="InParanoid" id="D0NU76"/>
<dbReference type="Proteomes" id="UP000006643">
    <property type="component" value="Unassembled WGS sequence"/>
</dbReference>
<dbReference type="eggNOG" id="ENOG502RGQN">
    <property type="taxonomic scope" value="Eukaryota"/>
</dbReference>
<name>D0NU76_PHYIT</name>
<dbReference type="PANTHER" id="PTHR40866">
    <property type="entry name" value="BED-TYPE DOMAIN-CONTAINING PROTEIN"/>
    <property type="match status" value="1"/>
</dbReference>
<evidence type="ECO:0000313" key="1">
    <source>
        <dbReference type="EMBL" id="EEY65209.1"/>
    </source>
</evidence>
<dbReference type="OrthoDB" id="122335at2759"/>
<organism evidence="1 2">
    <name type="scientific">Phytophthora infestans (strain T30-4)</name>
    <name type="common">Potato late blight agent</name>
    <dbReference type="NCBI Taxonomy" id="403677"/>
    <lineage>
        <taxon>Eukaryota</taxon>
        <taxon>Sar</taxon>
        <taxon>Stramenopiles</taxon>
        <taxon>Oomycota</taxon>
        <taxon>Peronosporomycetes</taxon>
        <taxon>Peronosporales</taxon>
        <taxon>Peronosporaceae</taxon>
        <taxon>Phytophthora</taxon>
    </lineage>
</organism>
<dbReference type="RefSeq" id="XP_002897273.1">
    <property type="nucleotide sequence ID" value="XM_002897227.1"/>
</dbReference>
<proteinExistence type="predicted"/>
<dbReference type="AlphaFoldDB" id="D0NU76"/>
<dbReference type="PANTHER" id="PTHR40866:SF1">
    <property type="entry name" value="BED-TYPE DOMAIN-CONTAINING PROTEIN"/>
    <property type="match status" value="1"/>
</dbReference>
<evidence type="ECO:0000313" key="2">
    <source>
        <dbReference type="Proteomes" id="UP000006643"/>
    </source>
</evidence>
<dbReference type="VEuPathDB" id="FungiDB:PITG_23339"/>
<keyword evidence="2" id="KW-1185">Reference proteome</keyword>
<dbReference type="EMBL" id="DS028163">
    <property type="protein sequence ID" value="EEY65209.1"/>
    <property type="molecule type" value="Genomic_DNA"/>
</dbReference>
<dbReference type="SUPFAM" id="SSF53098">
    <property type="entry name" value="Ribonuclease H-like"/>
    <property type="match status" value="1"/>
</dbReference>